<sequence>MESYIYEGFPNKRVQVFRVLALLCPIGNPITFRLQRNPISGGGIVISEAKAEFFNKEIFKK</sequence>
<evidence type="ECO:0000313" key="2">
    <source>
        <dbReference type="Proteomes" id="UP000219356"/>
    </source>
</evidence>
<proteinExistence type="predicted"/>
<dbReference type="Proteomes" id="UP000219356">
    <property type="component" value="Unassembled WGS sequence"/>
</dbReference>
<protein>
    <submittedName>
        <fullName evidence="1">Uncharacterized protein</fullName>
    </submittedName>
</protein>
<evidence type="ECO:0000313" key="1">
    <source>
        <dbReference type="EMBL" id="SNZ05219.1"/>
    </source>
</evidence>
<dbReference type="EMBL" id="OBEK01000001">
    <property type="protein sequence ID" value="SNZ05219.1"/>
    <property type="molecule type" value="Genomic_DNA"/>
</dbReference>
<organism evidence="1 2">
    <name type="scientific">Terribacillus aidingensis</name>
    <dbReference type="NCBI Taxonomy" id="586416"/>
    <lineage>
        <taxon>Bacteria</taxon>
        <taxon>Bacillati</taxon>
        <taxon>Bacillota</taxon>
        <taxon>Bacilli</taxon>
        <taxon>Bacillales</taxon>
        <taxon>Bacillaceae</taxon>
        <taxon>Terribacillus</taxon>
    </lineage>
</organism>
<dbReference type="AlphaFoldDB" id="A0A285N722"/>
<name>A0A285N722_9BACI</name>
<keyword evidence="2" id="KW-1185">Reference proteome</keyword>
<reference evidence="2" key="1">
    <citation type="submission" date="2017-09" db="EMBL/GenBank/DDBJ databases">
        <authorList>
            <person name="Varghese N."/>
            <person name="Submissions S."/>
        </authorList>
    </citation>
    <scope>NUCLEOTIDE SEQUENCE [LARGE SCALE GENOMIC DNA]</scope>
    <source>
        <strain evidence="2">CGMCC 1.8913</strain>
    </source>
</reference>
<gene>
    <name evidence="1" type="ORF">SAMN05421503_0890</name>
</gene>
<accession>A0A285N722</accession>